<name>A0ABX4MF23_9HYPH</name>
<accession>A0ABX4MF23</accession>
<sequence>MNKLLDIIKCLENKRINKTDYKSFIGDYLNFIDVTNCDPTSMFRSMNTLPMFLERIKLSPLIINSMKELTIVNELSNKMFDNSIINEKFNKSDENDMSLTFINSLNQTNKDVKNRHEMMLGCFKYNNKWYVVTEPIDCKKYNIILSQENIVVNTHNHVFNKEKIITNILENSEYNSEELLITQDVEGRLEILIRKGLVNYHNKKIKSKTSIDLIGILCVEILVKSYEFHVRDDLNLLRVIQNGSVTTTDSNSMLEVSNEPLMLIINHKQKWENSIERNTDLTVKDGNIRDVFIKLVLKCNTYGDISSIKTTSNIPLSSHGINELLEMVLSGINTNFVVINV</sequence>
<reference evidence="1" key="1">
    <citation type="submission" date="2017-09" db="EMBL/GenBank/DDBJ databases">
        <authorList>
            <person name="Campbell M.A."/>
            <person name="Lukasik P."/>
            <person name="Simon C."/>
            <person name="McCutcheon J.P."/>
        </authorList>
    </citation>
    <scope>NUCLEOTIDE SEQUENCE [LARGE SCALE GENOMIC DNA]</scope>
    <source>
        <strain evidence="1">MAGCAS</strain>
    </source>
</reference>
<comment type="caution">
    <text evidence="1">The sequence shown here is derived from an EMBL/GenBank/DDBJ whole genome shotgun (WGS) entry which is preliminary data.</text>
</comment>
<keyword evidence="2" id="KW-1185">Reference proteome</keyword>
<protein>
    <submittedName>
        <fullName evidence="1">Chaperone protein DnaJ</fullName>
    </submittedName>
</protein>
<gene>
    <name evidence="1" type="primary">dnaJ</name>
    <name evidence="1" type="ORF">MAGCAS_70</name>
</gene>
<dbReference type="EMBL" id="NXGL01000006">
    <property type="protein sequence ID" value="PIM95099.1"/>
    <property type="molecule type" value="Genomic_DNA"/>
</dbReference>
<evidence type="ECO:0000313" key="1">
    <source>
        <dbReference type="EMBL" id="PIM95099.1"/>
    </source>
</evidence>
<proteinExistence type="predicted"/>
<dbReference type="Proteomes" id="UP000229707">
    <property type="component" value="Unassembled WGS sequence"/>
</dbReference>
<organism evidence="1 2">
    <name type="scientific">Candidatus Hodgkinia cicadicola</name>
    <dbReference type="NCBI Taxonomy" id="573658"/>
    <lineage>
        <taxon>Bacteria</taxon>
        <taxon>Pseudomonadati</taxon>
        <taxon>Pseudomonadota</taxon>
        <taxon>Alphaproteobacteria</taxon>
        <taxon>Hyphomicrobiales</taxon>
        <taxon>Candidatus Hodgkinia</taxon>
    </lineage>
</organism>
<evidence type="ECO:0000313" key="2">
    <source>
        <dbReference type="Proteomes" id="UP000229707"/>
    </source>
</evidence>